<evidence type="ECO:0000256" key="3">
    <source>
        <dbReference type="ARBA" id="ARBA00022884"/>
    </source>
</evidence>
<dbReference type="Gene3D" id="1.10.8.50">
    <property type="match status" value="1"/>
</dbReference>
<dbReference type="HAMAP" id="MF_00844_B">
    <property type="entry name" value="RqcH_B"/>
    <property type="match status" value="1"/>
</dbReference>
<feature type="coiled-coil region" evidence="5">
    <location>
        <begin position="350"/>
        <end position="377"/>
    </location>
</feature>
<comment type="caution">
    <text evidence="7">The sequence shown here is derived from an EMBL/GenBank/DDBJ whole genome shotgun (WGS) entry which is preliminary data.</text>
</comment>
<reference evidence="7 8" key="1">
    <citation type="submission" date="2021-03" db="EMBL/GenBank/DDBJ databases">
        <title>Genomic Encyclopedia of Type Strains, Phase IV (KMG-IV): sequencing the most valuable type-strain genomes for metagenomic binning, comparative biology and taxonomic classification.</title>
        <authorList>
            <person name="Goeker M."/>
        </authorList>
    </citation>
    <scope>NUCLEOTIDE SEQUENCE [LARGE SCALE GENOMIC DNA]</scope>
    <source>
        <strain evidence="7 8">DSM 101953</strain>
    </source>
</reference>
<dbReference type="InterPro" id="IPR051608">
    <property type="entry name" value="RQC_Subunit_NEMF"/>
</dbReference>
<name>A0ABS4NQF9_9BACL</name>
<evidence type="ECO:0000256" key="5">
    <source>
        <dbReference type="HAMAP-Rule" id="MF_00844"/>
    </source>
</evidence>
<feature type="domain" description="NFACT RNA-binding" evidence="6">
    <location>
        <begin position="507"/>
        <end position="593"/>
    </location>
</feature>
<keyword evidence="2 5" id="KW-0699">rRNA-binding</keyword>
<keyword evidence="5" id="KW-0175">Coiled coil</keyword>
<keyword evidence="1 5" id="KW-0820">tRNA-binding</keyword>
<comment type="function">
    <text evidence="5">Key component of the ribosome quality control system (RQC), a ribosome-associated complex that mediates the extraction of incompletely synthesized nascent chains from stalled ribosomes and their subsequent degradation. RqcH recruits Ala-charged tRNA, and with RqcP directs the elongation of stalled nascent chains on 50S ribosomal subunits, leading to non-templated C-terminal alanine extensions (Ala tail). The Ala tail promotes nascent chain degradation. May add between 1 and at least 8 Ala residues. Binds to stalled 50S ribosomal subunits.</text>
</comment>
<proteinExistence type="inferred from homology"/>
<organism evidence="7 8">
    <name type="scientific">Paenibacillus silagei</name>
    <dbReference type="NCBI Taxonomy" id="1670801"/>
    <lineage>
        <taxon>Bacteria</taxon>
        <taxon>Bacillati</taxon>
        <taxon>Bacillota</taxon>
        <taxon>Bacilli</taxon>
        <taxon>Bacillales</taxon>
        <taxon>Paenibacillaceae</taxon>
        <taxon>Paenibacillus</taxon>
    </lineage>
</organism>
<dbReference type="Pfam" id="PF05833">
    <property type="entry name" value="NFACT_N"/>
    <property type="match status" value="2"/>
</dbReference>
<comment type="similarity">
    <text evidence="5">Belongs to the NEMF family.</text>
</comment>
<comment type="subunit">
    <text evidence="5">Associates with stalled 50S ribosomal subunits. Binds to RqcP.</text>
</comment>
<sequence length="628" mass="69796">MALDGIVTQAIVHELQPFIGARVGKIYQPSTHDLIFTLRGAGGGGKLLLSANPTYPRLHLTERSSINPAEAPMFCMLMRKHCEGGTIESITQVGLERIIHITIRTRDELGDVSAKKIIIELMGRHSNIILTELATGTIIDGIHHVTPSISSYRVVMPGAAYTQPPQQHKLNPLQISQPDFLTLIASAEEAARYAAEHPQEPEEDMIEGEIAGLLASLEAPQADGSGGPAPSADPAGWLVHAFSGLSPLIAGEILHRYKEIGGEAEDFSSGMDKPEQLWEAFHSVMEPVSKLEFAPVTGWNAKGKPVFSAIPLKLMSGNVKHYSSISLCLEDYYGDKAEKDTVKQRVSDLIRFLSNERSKNIKKLANLQKDLNEAEDADQFRIWGELLFASLHTVNKGDKEAKLVNYYDENQAEITVPLDPLLSPTDNAQRYFKKYNKYKNSLRVIGEQVKKTHEEIAYMELLLQQLAHASLNDIEEIREELVSQGYLRDRSKKGKKKKKAARPTLQVFTSSEGVDIYVGKNNLQNEYVTNRLAAPNDTWLHTKDIPGSHVVIRSEEFGDATLEEAAQLAAYYSQAKQSSSVPVDCTLIRYVRKPSGAKPGFVIYDHQRTLFVTPDEERIKQLPNVLRS</sequence>
<dbReference type="PANTHER" id="PTHR15239">
    <property type="entry name" value="NUCLEAR EXPORT MEDIATOR FACTOR NEMF"/>
    <property type="match status" value="1"/>
</dbReference>
<dbReference type="Proteomes" id="UP000773462">
    <property type="component" value="Unassembled WGS sequence"/>
</dbReference>
<dbReference type="Gene3D" id="2.30.310.10">
    <property type="entry name" value="ibrinogen binding protein from staphylococcus aureus domain"/>
    <property type="match status" value="1"/>
</dbReference>
<protein>
    <recommendedName>
        <fullName evidence="5">Rqc2 homolog RqcH</fullName>
        <shortName evidence="5">RqcH</shortName>
    </recommendedName>
</protein>
<evidence type="ECO:0000256" key="4">
    <source>
        <dbReference type="ARBA" id="ARBA00022917"/>
    </source>
</evidence>
<dbReference type="PANTHER" id="PTHR15239:SF6">
    <property type="entry name" value="RIBOSOME QUALITY CONTROL COMPLEX SUBUNIT NEMF"/>
    <property type="match status" value="1"/>
</dbReference>
<dbReference type="Gene3D" id="3.40.970.40">
    <property type="entry name" value="fibrinogen binding protein from staphylococcus aureus domain like"/>
    <property type="match status" value="1"/>
</dbReference>
<accession>A0ABS4NQF9</accession>
<dbReference type="InterPro" id="IPR043682">
    <property type="entry name" value="RqcH_bacterial"/>
</dbReference>
<keyword evidence="8" id="KW-1185">Reference proteome</keyword>
<evidence type="ECO:0000313" key="7">
    <source>
        <dbReference type="EMBL" id="MBP2112298.1"/>
    </source>
</evidence>
<dbReference type="Pfam" id="PF05670">
    <property type="entry name" value="NFACT-R_1"/>
    <property type="match status" value="1"/>
</dbReference>
<dbReference type="RefSeq" id="WP_209873078.1">
    <property type="nucleotide sequence ID" value="NZ_JAGGLV010000007.1"/>
</dbReference>
<dbReference type="InterPro" id="IPR008532">
    <property type="entry name" value="NFACT_RNA-bd"/>
</dbReference>
<evidence type="ECO:0000256" key="1">
    <source>
        <dbReference type="ARBA" id="ARBA00022555"/>
    </source>
</evidence>
<gene>
    <name evidence="5" type="primary">rqcH</name>
    <name evidence="7" type="ORF">J2Z70_002452</name>
</gene>
<keyword evidence="4 5" id="KW-0648">Protein biosynthesis</keyword>
<evidence type="ECO:0000256" key="2">
    <source>
        <dbReference type="ARBA" id="ARBA00022730"/>
    </source>
</evidence>
<evidence type="ECO:0000313" key="8">
    <source>
        <dbReference type="Proteomes" id="UP000773462"/>
    </source>
</evidence>
<keyword evidence="3 5" id="KW-0694">RNA-binding</keyword>
<dbReference type="EMBL" id="JAGGLV010000007">
    <property type="protein sequence ID" value="MBP2112298.1"/>
    <property type="molecule type" value="Genomic_DNA"/>
</dbReference>
<evidence type="ECO:0000259" key="6">
    <source>
        <dbReference type="Pfam" id="PF05670"/>
    </source>
</evidence>